<dbReference type="RefSeq" id="WP_386059183.1">
    <property type="nucleotide sequence ID" value="NZ_JBHTKL010000005.1"/>
</dbReference>
<dbReference type="EMBL" id="JBHTKL010000005">
    <property type="protein sequence ID" value="MFD1019388.1"/>
    <property type="molecule type" value="Genomic_DNA"/>
</dbReference>
<evidence type="ECO:0000313" key="1">
    <source>
        <dbReference type="EMBL" id="MFD1019388.1"/>
    </source>
</evidence>
<organism evidence="1 2">
    <name type="scientific">Thalassobacillus hwangdonensis</name>
    <dbReference type="NCBI Taxonomy" id="546108"/>
    <lineage>
        <taxon>Bacteria</taxon>
        <taxon>Bacillati</taxon>
        <taxon>Bacillota</taxon>
        <taxon>Bacilli</taxon>
        <taxon>Bacillales</taxon>
        <taxon>Bacillaceae</taxon>
        <taxon>Thalassobacillus</taxon>
    </lineage>
</organism>
<keyword evidence="2" id="KW-1185">Reference proteome</keyword>
<proteinExistence type="predicted"/>
<sequence length="48" mass="5641">MSGQNQPWVDEYRAAPLTPDMLQEIQNLERKIKTEANEEVILIAYEHK</sequence>
<name>A0ABW3L3X5_9BACI</name>
<reference evidence="2" key="1">
    <citation type="journal article" date="2019" name="Int. J. Syst. Evol. Microbiol.">
        <title>The Global Catalogue of Microorganisms (GCM) 10K type strain sequencing project: providing services to taxonomists for standard genome sequencing and annotation.</title>
        <authorList>
            <consortium name="The Broad Institute Genomics Platform"/>
            <consortium name="The Broad Institute Genome Sequencing Center for Infectious Disease"/>
            <person name="Wu L."/>
            <person name="Ma J."/>
        </authorList>
    </citation>
    <scope>NUCLEOTIDE SEQUENCE [LARGE SCALE GENOMIC DNA]</scope>
    <source>
        <strain evidence="2">CCUG 56607</strain>
    </source>
</reference>
<protein>
    <submittedName>
        <fullName evidence="1">Uncharacterized protein</fullName>
    </submittedName>
</protein>
<evidence type="ECO:0000313" key="2">
    <source>
        <dbReference type="Proteomes" id="UP001596990"/>
    </source>
</evidence>
<gene>
    <name evidence="1" type="ORF">ACFQ2J_09415</name>
</gene>
<dbReference type="Proteomes" id="UP001596990">
    <property type="component" value="Unassembled WGS sequence"/>
</dbReference>
<comment type="caution">
    <text evidence="1">The sequence shown here is derived from an EMBL/GenBank/DDBJ whole genome shotgun (WGS) entry which is preliminary data.</text>
</comment>
<accession>A0ABW3L3X5</accession>